<organism evidence="2 3">
    <name type="scientific">Polluticaenibacter yanchengensis</name>
    <dbReference type="NCBI Taxonomy" id="3014562"/>
    <lineage>
        <taxon>Bacteria</taxon>
        <taxon>Pseudomonadati</taxon>
        <taxon>Bacteroidota</taxon>
        <taxon>Chitinophagia</taxon>
        <taxon>Chitinophagales</taxon>
        <taxon>Chitinophagaceae</taxon>
        <taxon>Polluticaenibacter</taxon>
    </lineage>
</organism>
<protein>
    <recommendedName>
        <fullName evidence="4">Outer membrane insertion C-signal</fullName>
    </recommendedName>
</protein>
<keyword evidence="1" id="KW-0732">Signal</keyword>
<sequence>MKKILTALSVAAISVTGLQAQSYKTAAGLTIEFGNGSTWAGPAIKHFFDNRNAINAELLFGGNTTTLQAFYQFHGPIKNAGGLKYYLGIGPSLHFPKRGDTYFGIRPMAGLDYKIGSTPLALSFDWRPGVFIHDNNSDFEAGRFAFGLKFAFN</sequence>
<name>A0ABT4UJC3_9BACT</name>
<evidence type="ECO:0000313" key="2">
    <source>
        <dbReference type="EMBL" id="MDA3614935.1"/>
    </source>
</evidence>
<dbReference type="EMBL" id="JAQGEF010000008">
    <property type="protein sequence ID" value="MDA3614935.1"/>
    <property type="molecule type" value="Genomic_DNA"/>
</dbReference>
<evidence type="ECO:0000313" key="3">
    <source>
        <dbReference type="Proteomes" id="UP001210231"/>
    </source>
</evidence>
<dbReference type="RefSeq" id="WP_407031258.1">
    <property type="nucleotide sequence ID" value="NZ_JAQGEF010000008.1"/>
</dbReference>
<evidence type="ECO:0000256" key="1">
    <source>
        <dbReference type="SAM" id="SignalP"/>
    </source>
</evidence>
<feature type="signal peptide" evidence="1">
    <location>
        <begin position="1"/>
        <end position="20"/>
    </location>
</feature>
<proteinExistence type="predicted"/>
<dbReference type="Proteomes" id="UP001210231">
    <property type="component" value="Unassembled WGS sequence"/>
</dbReference>
<feature type="chain" id="PRO_5046862151" description="Outer membrane insertion C-signal" evidence="1">
    <location>
        <begin position="21"/>
        <end position="153"/>
    </location>
</feature>
<keyword evidence="3" id="KW-1185">Reference proteome</keyword>
<reference evidence="2 3" key="1">
    <citation type="submission" date="2022-12" db="EMBL/GenBank/DDBJ databases">
        <title>Chitinophagaceae gen. sp. nov., a new member of the family Chitinophagaceae, isolated from soil in a chemical factory.</title>
        <authorList>
            <person name="Ke Z."/>
        </authorList>
    </citation>
    <scope>NUCLEOTIDE SEQUENCE [LARGE SCALE GENOMIC DNA]</scope>
    <source>
        <strain evidence="2 3">LY-5</strain>
    </source>
</reference>
<evidence type="ECO:0008006" key="4">
    <source>
        <dbReference type="Google" id="ProtNLM"/>
    </source>
</evidence>
<accession>A0ABT4UJC3</accession>
<comment type="caution">
    <text evidence="2">The sequence shown here is derived from an EMBL/GenBank/DDBJ whole genome shotgun (WGS) entry which is preliminary data.</text>
</comment>
<gene>
    <name evidence="2" type="ORF">O3P16_08960</name>
</gene>